<protein>
    <recommendedName>
        <fullName evidence="1">DUF7907 domain-containing protein</fullName>
    </recommendedName>
</protein>
<dbReference type="InterPro" id="IPR057229">
    <property type="entry name" value="DUF7907"/>
</dbReference>
<feature type="domain" description="DUF7907" evidence="1">
    <location>
        <begin position="3"/>
        <end position="108"/>
    </location>
</feature>
<evidence type="ECO:0000259" key="1">
    <source>
        <dbReference type="Pfam" id="PF25484"/>
    </source>
</evidence>
<dbReference type="HOGENOM" id="CLU_2197247_0_0_1"/>
<accession>S3CE97</accession>
<gene>
    <name evidence="2" type="ORF">GLAREA_08635</name>
</gene>
<organism evidence="2 3">
    <name type="scientific">Glarea lozoyensis (strain ATCC 20868 / MF5171)</name>
    <dbReference type="NCBI Taxonomy" id="1116229"/>
    <lineage>
        <taxon>Eukaryota</taxon>
        <taxon>Fungi</taxon>
        <taxon>Dikarya</taxon>
        <taxon>Ascomycota</taxon>
        <taxon>Pezizomycotina</taxon>
        <taxon>Leotiomycetes</taxon>
        <taxon>Helotiales</taxon>
        <taxon>Helotiaceae</taxon>
        <taxon>Glarea</taxon>
    </lineage>
</organism>
<dbReference type="Proteomes" id="UP000016922">
    <property type="component" value="Unassembled WGS sequence"/>
</dbReference>
<dbReference type="RefSeq" id="XP_008088870.1">
    <property type="nucleotide sequence ID" value="XM_008090679.1"/>
</dbReference>
<evidence type="ECO:0000313" key="3">
    <source>
        <dbReference type="Proteomes" id="UP000016922"/>
    </source>
</evidence>
<dbReference type="Pfam" id="PF25484">
    <property type="entry name" value="DUF7907"/>
    <property type="match status" value="1"/>
</dbReference>
<reference evidence="2 3" key="1">
    <citation type="journal article" date="2013" name="BMC Genomics">
        <title>Genomics-driven discovery of the pneumocandin biosynthetic gene cluster in the fungus Glarea lozoyensis.</title>
        <authorList>
            <person name="Chen L."/>
            <person name="Yue Q."/>
            <person name="Zhang X."/>
            <person name="Xiang M."/>
            <person name="Wang C."/>
            <person name="Li S."/>
            <person name="Che Y."/>
            <person name="Ortiz-Lopez F.J."/>
            <person name="Bills G.F."/>
            <person name="Liu X."/>
            <person name="An Z."/>
        </authorList>
    </citation>
    <scope>NUCLEOTIDE SEQUENCE [LARGE SCALE GENOMIC DNA]</scope>
    <source>
        <strain evidence="3">ATCC 20868 / MF5171</strain>
    </source>
</reference>
<dbReference type="KEGG" id="glz:GLAREA_08635"/>
<dbReference type="eggNOG" id="ENOG502SSN8">
    <property type="taxonomic scope" value="Eukaryota"/>
</dbReference>
<sequence>MVTVEAYHTGAGFADPVFVPILTKEYQRTRSFLNGTHLQFDVADFSFAAKGFPSDSNYARWEPVTIESGFGDGIWVVDGEGFLAIAQDEHEGWIVCEWYHEVNAPQLF</sequence>
<proteinExistence type="predicted"/>
<dbReference type="EMBL" id="KE145373">
    <property type="protein sequence ID" value="EPE24782.1"/>
    <property type="molecule type" value="Genomic_DNA"/>
</dbReference>
<name>S3CE97_GLAL2</name>
<dbReference type="GeneID" id="19467683"/>
<dbReference type="AlphaFoldDB" id="S3CE97"/>
<evidence type="ECO:0000313" key="2">
    <source>
        <dbReference type="EMBL" id="EPE24782.1"/>
    </source>
</evidence>
<dbReference type="OrthoDB" id="3518533at2759"/>
<keyword evidence="3" id="KW-1185">Reference proteome</keyword>